<reference evidence="4" key="3">
    <citation type="journal article" date="2014" name="Nature">
        <title>Elephant shark genome provides unique insights into gnathostome evolution.</title>
        <authorList>
            <consortium name="International Elephant Shark Genome Sequencing Consortium"/>
            <person name="Venkatesh B."/>
            <person name="Lee A.P."/>
            <person name="Ravi V."/>
            <person name="Maurya A.K."/>
            <person name="Lian M.M."/>
            <person name="Swann J.B."/>
            <person name="Ohta Y."/>
            <person name="Flajnik M.F."/>
            <person name="Sutoh Y."/>
            <person name="Kasahara M."/>
            <person name="Hoon S."/>
            <person name="Gangu V."/>
            <person name="Roy S.W."/>
            <person name="Irimia M."/>
            <person name="Korzh V."/>
            <person name="Kondrychyn I."/>
            <person name="Lim Z.W."/>
            <person name="Tay B.H."/>
            <person name="Tohari S."/>
            <person name="Kong K.W."/>
            <person name="Ho S."/>
            <person name="Lorente-Galdos B."/>
            <person name="Quilez J."/>
            <person name="Marques-Bonet T."/>
            <person name="Raney B.J."/>
            <person name="Ingham P.W."/>
            <person name="Tay A."/>
            <person name="Hillier L.W."/>
            <person name="Minx P."/>
            <person name="Boehm T."/>
            <person name="Wilson R.K."/>
            <person name="Brenner S."/>
            <person name="Warren W.C."/>
        </authorList>
    </citation>
    <scope>NUCLEOTIDE SEQUENCE [LARGE SCALE GENOMIC DNA]</scope>
</reference>
<proteinExistence type="predicted"/>
<protein>
    <recommendedName>
        <fullName evidence="2">PiggyBac transposable element-derived protein domain-containing protein</fullName>
    </recommendedName>
</protein>
<dbReference type="Proteomes" id="UP000314986">
    <property type="component" value="Unassembled WGS sequence"/>
</dbReference>
<dbReference type="GeneTree" id="ENSGT00940000166014"/>
<feature type="compositionally biased region" description="Acidic residues" evidence="1">
    <location>
        <begin position="14"/>
        <end position="29"/>
    </location>
</feature>
<dbReference type="PANTHER" id="PTHR46599:SF2">
    <property type="entry name" value="PIGGYBAC TRANSPOSABLE ELEMENT-DERIVED PROTEIN 4-LIKE"/>
    <property type="match status" value="1"/>
</dbReference>
<feature type="compositionally biased region" description="Polar residues" evidence="1">
    <location>
        <begin position="30"/>
        <end position="40"/>
    </location>
</feature>
<dbReference type="PANTHER" id="PTHR46599">
    <property type="entry name" value="PIGGYBAC TRANSPOSABLE ELEMENT-DERIVED PROTEIN 4"/>
    <property type="match status" value="1"/>
</dbReference>
<feature type="region of interest" description="Disordered" evidence="1">
    <location>
        <begin position="14"/>
        <end position="40"/>
    </location>
</feature>
<evidence type="ECO:0000313" key="4">
    <source>
        <dbReference type="Proteomes" id="UP000314986"/>
    </source>
</evidence>
<feature type="domain" description="PiggyBac transposable element-derived protein" evidence="2">
    <location>
        <begin position="69"/>
        <end position="432"/>
    </location>
</feature>
<dbReference type="AlphaFoldDB" id="A0A4W3IBJ4"/>
<dbReference type="InParanoid" id="A0A4W3IBJ4"/>
<reference evidence="3" key="5">
    <citation type="submission" date="2025-09" db="UniProtKB">
        <authorList>
            <consortium name="Ensembl"/>
        </authorList>
    </citation>
    <scope>IDENTIFICATION</scope>
</reference>
<dbReference type="Ensembl" id="ENSCMIT00000025268.1">
    <property type="protein sequence ID" value="ENSCMIP00000024856.1"/>
    <property type="gene ID" value="ENSCMIG00000010973.1"/>
</dbReference>
<reference evidence="4" key="2">
    <citation type="journal article" date="2007" name="PLoS Biol.">
        <title>Survey sequencing and comparative analysis of the elephant shark (Callorhinchus milii) genome.</title>
        <authorList>
            <person name="Venkatesh B."/>
            <person name="Kirkness E.F."/>
            <person name="Loh Y.H."/>
            <person name="Halpern A.L."/>
            <person name="Lee A.P."/>
            <person name="Johnson J."/>
            <person name="Dandona N."/>
            <person name="Viswanathan L.D."/>
            <person name="Tay A."/>
            <person name="Venter J.C."/>
            <person name="Strausberg R.L."/>
            <person name="Brenner S."/>
        </authorList>
    </citation>
    <scope>NUCLEOTIDE SEQUENCE [LARGE SCALE GENOMIC DNA]</scope>
</reference>
<evidence type="ECO:0000259" key="2">
    <source>
        <dbReference type="Pfam" id="PF13843"/>
    </source>
</evidence>
<reference evidence="4" key="1">
    <citation type="journal article" date="2006" name="Science">
        <title>Ancient noncoding elements conserved in the human genome.</title>
        <authorList>
            <person name="Venkatesh B."/>
            <person name="Kirkness E.F."/>
            <person name="Loh Y.H."/>
            <person name="Halpern A.L."/>
            <person name="Lee A.P."/>
            <person name="Johnson J."/>
            <person name="Dandona N."/>
            <person name="Viswanathan L.D."/>
            <person name="Tay A."/>
            <person name="Venter J.C."/>
            <person name="Strausberg R.L."/>
            <person name="Brenner S."/>
        </authorList>
    </citation>
    <scope>NUCLEOTIDE SEQUENCE [LARGE SCALE GENOMIC DNA]</scope>
</reference>
<name>A0A4W3IBJ4_CALMI</name>
<keyword evidence="4" id="KW-1185">Reference proteome</keyword>
<sequence>HHFTYSVLQVSDDESDITDISTEDPDSELNDTGSSDQGWSNSFTPIQINDFCGEAGVLFPRDFDISEATPLDYFSLFLHSNLFSDFVEHTNSYARWKMGHEGAADARWVDVSEVEMRCYIGLNVLMGINQLPNYKLYWSRDNLFGNDGVKSIMTCNRYEKLTEYFHVSDRLYDTSGHDSNFDALYKARPLLDTVRASFKKLYRPSRYLSVDEAMIAMNGKLTFKQHMPPKLNKGGVKVWMLSDAENAYLLDFEVFHGRRGVKTSKNGLRYEAVRKLTKELEGQNHCVFFDSFFTCEKLMMDLLDAGIYSCGMAQPNHKGFPKDLQQLTKMKRGEYRVQQKGHLTAILWQDTKQVAMMSTLSDPMEEMLIQRRQGQEVIEVRQPHSIYVFNKYMNGVDRYGPLRAHYQVGRPGKEHWKNITWFVINCAILNAFILYKETSIRVNKKKNYSHLDFRCELVRQLIGGYSSRKRRSVPMDDNFVLHRNVVMGHESVHMGYKRRCKVHLQKKVRKETVYGCKICNIHLCKDGCHFQYHK</sequence>
<reference evidence="3" key="4">
    <citation type="submission" date="2025-08" db="UniProtKB">
        <authorList>
            <consortium name="Ensembl"/>
        </authorList>
    </citation>
    <scope>IDENTIFICATION</scope>
</reference>
<evidence type="ECO:0000313" key="3">
    <source>
        <dbReference type="Ensembl" id="ENSCMIP00000024856.1"/>
    </source>
</evidence>
<dbReference type="STRING" id="7868.ENSCMIP00000024856"/>
<evidence type="ECO:0000256" key="1">
    <source>
        <dbReference type="SAM" id="MobiDB-lite"/>
    </source>
</evidence>
<accession>A0A4W3IBJ4</accession>
<dbReference type="Pfam" id="PF13843">
    <property type="entry name" value="DDE_Tnp_1_7"/>
    <property type="match status" value="1"/>
</dbReference>
<organism evidence="3 4">
    <name type="scientific">Callorhinchus milii</name>
    <name type="common">Ghost shark</name>
    <dbReference type="NCBI Taxonomy" id="7868"/>
    <lineage>
        <taxon>Eukaryota</taxon>
        <taxon>Metazoa</taxon>
        <taxon>Chordata</taxon>
        <taxon>Craniata</taxon>
        <taxon>Vertebrata</taxon>
        <taxon>Chondrichthyes</taxon>
        <taxon>Holocephali</taxon>
        <taxon>Chimaeriformes</taxon>
        <taxon>Callorhinchidae</taxon>
        <taxon>Callorhinchus</taxon>
    </lineage>
</organism>
<dbReference type="OMA" id="GHESVHM"/>
<dbReference type="InterPro" id="IPR029526">
    <property type="entry name" value="PGBD"/>
</dbReference>